<dbReference type="InterPro" id="IPR026001">
    <property type="entry name" value="Abi-like_C"/>
</dbReference>
<gene>
    <name evidence="2" type="ORF">SSIM_08020</name>
</gene>
<reference evidence="2 3" key="1">
    <citation type="journal article" date="2013" name="Genome Announc.">
        <title>Draft Genome Sequence of Staphylococcus simulans UMC-CNS-990, Isolated from a Case of Chronic Bovine Mastitis.</title>
        <authorList>
            <person name="Calcutt M.J."/>
            <person name="Foecking M.F."/>
            <person name="Hsieh H.Y."/>
            <person name="Perry J."/>
            <person name="Stewart G.C."/>
            <person name="Middleton J.R."/>
        </authorList>
    </citation>
    <scope>NUCLEOTIDE SEQUENCE [LARGE SCALE GENOMIC DNA]</scope>
    <source>
        <strain evidence="2 3">UMC-CNS-990</strain>
    </source>
</reference>
<feature type="domain" description="Abortive infection protein-like C-terminal" evidence="1">
    <location>
        <begin position="157"/>
        <end position="234"/>
    </location>
</feature>
<protein>
    <recommendedName>
        <fullName evidence="1">Abortive infection protein-like C-terminal domain-containing protein</fullName>
    </recommendedName>
</protein>
<organism evidence="2 3">
    <name type="scientific">Staphylococcus simulans UMC-CNS-990</name>
    <dbReference type="NCBI Taxonomy" id="1405498"/>
    <lineage>
        <taxon>Bacteria</taxon>
        <taxon>Bacillati</taxon>
        <taxon>Bacillota</taxon>
        <taxon>Bacilli</taxon>
        <taxon>Bacillales</taxon>
        <taxon>Staphylococcaceae</taxon>
        <taxon>Staphylococcus</taxon>
    </lineage>
</organism>
<dbReference type="EMBL" id="AXDY01000006">
    <property type="protein sequence ID" value="ERS93220.1"/>
    <property type="molecule type" value="Genomic_DNA"/>
</dbReference>
<sequence length="254" mass="28975">MEISPAYKMQLIGLVESEIWSKFKSYKKVEQYVSFFQERYNAFGDTDFQIEYLNDNIRLTQTLGNIALDTPEKLLKIAIDLGIETLDFIPSIPTFKNKLKVDYNNAAVSFEKAFQNIEEDPAESVSNANSVLESIMKEILSDDSFSGVRTSNFTMNKLVKEIMNVFELNITSHEMPRELKSIGSALTTIAKSIEDLRSDKTLSHGQASSKYLKDDPMYEYFVVNACATVGLFLINFYEERFPKPTINTLDNLPF</sequence>
<dbReference type="Proteomes" id="UP000017131">
    <property type="component" value="Unassembled WGS sequence"/>
</dbReference>
<accession>A0ABN0PCC2</accession>
<proteinExistence type="predicted"/>
<dbReference type="Pfam" id="PF14355">
    <property type="entry name" value="Abi_C"/>
    <property type="match status" value="1"/>
</dbReference>
<dbReference type="RefSeq" id="WP_023015704.1">
    <property type="nucleotide sequence ID" value="NZ_AXDY01000006.1"/>
</dbReference>
<evidence type="ECO:0000259" key="1">
    <source>
        <dbReference type="Pfam" id="PF14355"/>
    </source>
</evidence>
<evidence type="ECO:0000313" key="2">
    <source>
        <dbReference type="EMBL" id="ERS93220.1"/>
    </source>
</evidence>
<name>A0ABN0PCC2_STASI</name>
<keyword evidence="3" id="KW-1185">Reference proteome</keyword>
<evidence type="ECO:0000313" key="3">
    <source>
        <dbReference type="Proteomes" id="UP000017131"/>
    </source>
</evidence>
<comment type="caution">
    <text evidence="2">The sequence shown here is derived from an EMBL/GenBank/DDBJ whole genome shotgun (WGS) entry which is preliminary data.</text>
</comment>